<evidence type="ECO:0000313" key="2">
    <source>
        <dbReference type="Proteomes" id="UP000281431"/>
    </source>
</evidence>
<evidence type="ECO:0000313" key="1">
    <source>
        <dbReference type="EMBL" id="RQG95660.1"/>
    </source>
</evidence>
<proteinExistence type="predicted"/>
<accession>A0A3N6MFW6</accession>
<dbReference type="EMBL" id="REFZ01000031">
    <property type="protein sequence ID" value="RQG95660.1"/>
    <property type="molecule type" value="Genomic_DNA"/>
</dbReference>
<sequence length="65" mass="7380">MVVPTRIWAARADMEVKMRGLQILILSVEADRGYIEIGMQEVDLIITTGVCTPELFCETIILREK</sequence>
<keyword evidence="2" id="KW-1185">Reference proteome</keyword>
<dbReference type="AlphaFoldDB" id="A0A3N6MFW6"/>
<organism evidence="1 2">
    <name type="scientific">Natrarchaeobius chitinivorans</name>
    <dbReference type="NCBI Taxonomy" id="1679083"/>
    <lineage>
        <taxon>Archaea</taxon>
        <taxon>Methanobacteriati</taxon>
        <taxon>Methanobacteriota</taxon>
        <taxon>Stenosarchaea group</taxon>
        <taxon>Halobacteria</taxon>
        <taxon>Halobacteriales</taxon>
        <taxon>Natrialbaceae</taxon>
        <taxon>Natrarchaeobius</taxon>
    </lineage>
</organism>
<dbReference type="Proteomes" id="UP000281431">
    <property type="component" value="Unassembled WGS sequence"/>
</dbReference>
<reference evidence="1 2" key="1">
    <citation type="submission" date="2018-10" db="EMBL/GenBank/DDBJ databases">
        <title>Natrarchaeobius chitinivorans gen. nov., sp. nov., and Natrarchaeobius haloalkaliphilus sp. nov., alkaliphilic, chitin-utilizing haloarchaea from hypersaline alkaline lakes.</title>
        <authorList>
            <person name="Sorokin D.Y."/>
            <person name="Elcheninov A.G."/>
            <person name="Kostrikina N.A."/>
            <person name="Bale N.J."/>
            <person name="Sinninghe Damste J.S."/>
            <person name="Khijniak T.V."/>
            <person name="Kublanov I.V."/>
            <person name="Toshchakov S.V."/>
        </authorList>
    </citation>
    <scope>NUCLEOTIDE SEQUENCE [LARGE SCALE GENOMIC DNA]</scope>
    <source>
        <strain evidence="1 2">AArcht7</strain>
    </source>
</reference>
<gene>
    <name evidence="1" type="ORF">EA472_21425</name>
</gene>
<protein>
    <submittedName>
        <fullName evidence="1">Uncharacterized protein</fullName>
    </submittedName>
</protein>
<comment type="caution">
    <text evidence="1">The sequence shown here is derived from an EMBL/GenBank/DDBJ whole genome shotgun (WGS) entry which is preliminary data.</text>
</comment>
<name>A0A3N6MFW6_NATCH</name>